<proteinExistence type="predicted"/>
<organism evidence="1 2">
    <name type="scientific">Metarhizobium album</name>
    <dbReference type="NCBI Taxonomy" id="2182425"/>
    <lineage>
        <taxon>Bacteria</taxon>
        <taxon>Pseudomonadati</taxon>
        <taxon>Pseudomonadota</taxon>
        <taxon>Alphaproteobacteria</taxon>
        <taxon>Hyphomicrobiales</taxon>
        <taxon>Rhizobiaceae</taxon>
        <taxon>Metarhizobium</taxon>
    </lineage>
</organism>
<keyword evidence="2" id="KW-1185">Reference proteome</keyword>
<sequence length="70" mass="7811">MILAHGIAEFMYCAYANAKWAELVTQGADEAAYRHARSYGWISAVDNRFQSLVRGGLAVEDVFEYQPLAP</sequence>
<gene>
    <name evidence="1" type="ORF">DEM27_10395</name>
</gene>
<evidence type="ECO:0000313" key="1">
    <source>
        <dbReference type="EMBL" id="PWE56763.1"/>
    </source>
</evidence>
<dbReference type="Proteomes" id="UP000245252">
    <property type="component" value="Unassembled WGS sequence"/>
</dbReference>
<name>A0A2U2DTX6_9HYPH</name>
<protein>
    <submittedName>
        <fullName evidence="1">Uncharacterized protein</fullName>
    </submittedName>
</protein>
<reference evidence="1 2" key="1">
    <citation type="submission" date="2018-05" db="EMBL/GenBank/DDBJ databases">
        <title>The draft genome of strain NS-104.</title>
        <authorList>
            <person name="Hang P."/>
            <person name="Jiang J."/>
        </authorList>
    </citation>
    <scope>NUCLEOTIDE SEQUENCE [LARGE SCALE GENOMIC DNA]</scope>
    <source>
        <strain evidence="1 2">NS-104</strain>
    </source>
</reference>
<evidence type="ECO:0000313" key="2">
    <source>
        <dbReference type="Proteomes" id="UP000245252"/>
    </source>
</evidence>
<accession>A0A2U2DTX6</accession>
<comment type="caution">
    <text evidence="1">The sequence shown here is derived from an EMBL/GenBank/DDBJ whole genome shotgun (WGS) entry which is preliminary data.</text>
</comment>
<dbReference type="EMBL" id="QFBC01000003">
    <property type="protein sequence ID" value="PWE56763.1"/>
    <property type="molecule type" value="Genomic_DNA"/>
</dbReference>
<dbReference type="AlphaFoldDB" id="A0A2U2DTX6"/>